<gene>
    <name evidence="2" type="ORF">PLXY2_LOCUS16198</name>
</gene>
<dbReference type="InterPro" id="IPR040676">
    <property type="entry name" value="DUF5641"/>
</dbReference>
<organism evidence="2 3">
    <name type="scientific">Plutella xylostella</name>
    <name type="common">Diamondback moth</name>
    <name type="synonym">Plutella maculipennis</name>
    <dbReference type="NCBI Taxonomy" id="51655"/>
    <lineage>
        <taxon>Eukaryota</taxon>
        <taxon>Metazoa</taxon>
        <taxon>Ecdysozoa</taxon>
        <taxon>Arthropoda</taxon>
        <taxon>Hexapoda</taxon>
        <taxon>Insecta</taxon>
        <taxon>Pterygota</taxon>
        <taxon>Neoptera</taxon>
        <taxon>Endopterygota</taxon>
        <taxon>Lepidoptera</taxon>
        <taxon>Glossata</taxon>
        <taxon>Ditrysia</taxon>
        <taxon>Yponomeutoidea</taxon>
        <taxon>Plutellidae</taxon>
        <taxon>Plutella</taxon>
    </lineage>
</organism>
<dbReference type="GO" id="GO:0003676">
    <property type="term" value="F:nucleic acid binding"/>
    <property type="evidence" value="ECO:0007669"/>
    <property type="project" value="InterPro"/>
</dbReference>
<evidence type="ECO:0000313" key="3">
    <source>
        <dbReference type="Proteomes" id="UP000653454"/>
    </source>
</evidence>
<dbReference type="SUPFAM" id="SSF53098">
    <property type="entry name" value="Ribonuclease H-like"/>
    <property type="match status" value="1"/>
</dbReference>
<dbReference type="GO" id="GO:0071897">
    <property type="term" value="P:DNA biosynthetic process"/>
    <property type="evidence" value="ECO:0007669"/>
    <property type="project" value="UniProtKB-ARBA"/>
</dbReference>
<dbReference type="InterPro" id="IPR036397">
    <property type="entry name" value="RNaseH_sf"/>
</dbReference>
<dbReference type="InterPro" id="IPR001584">
    <property type="entry name" value="Integrase_cat-core"/>
</dbReference>
<dbReference type="Gene3D" id="3.30.420.10">
    <property type="entry name" value="Ribonuclease H-like superfamily/Ribonuclease H"/>
    <property type="match status" value="1"/>
</dbReference>
<keyword evidence="3" id="KW-1185">Reference proteome</keyword>
<dbReference type="InterPro" id="IPR012337">
    <property type="entry name" value="RNaseH-like_sf"/>
</dbReference>
<protein>
    <submittedName>
        <fullName evidence="2">(diamondback moth) hypothetical protein</fullName>
    </submittedName>
</protein>
<dbReference type="Proteomes" id="UP000653454">
    <property type="component" value="Unassembled WGS sequence"/>
</dbReference>
<proteinExistence type="predicted"/>
<dbReference type="InterPro" id="IPR008042">
    <property type="entry name" value="Retrotrans_Pao"/>
</dbReference>
<name>A0A8S4GCR0_PLUXY</name>
<dbReference type="EMBL" id="CAJHNJ030000459">
    <property type="protein sequence ID" value="CAG9137939.1"/>
    <property type="molecule type" value="Genomic_DNA"/>
</dbReference>
<reference evidence="2" key="1">
    <citation type="submission" date="2020-11" db="EMBL/GenBank/DDBJ databases">
        <authorList>
            <person name="Whiteford S."/>
        </authorList>
    </citation>
    <scope>NUCLEOTIDE SEQUENCE</scope>
</reference>
<dbReference type="AlphaFoldDB" id="A0A8S4GCR0"/>
<feature type="domain" description="Integrase catalytic" evidence="1">
    <location>
        <begin position="787"/>
        <end position="979"/>
    </location>
</feature>
<accession>A0A8S4GCR0</accession>
<dbReference type="Pfam" id="PF05380">
    <property type="entry name" value="Peptidase_A17"/>
    <property type="match status" value="1"/>
</dbReference>
<evidence type="ECO:0000313" key="2">
    <source>
        <dbReference type="EMBL" id="CAG9137939.1"/>
    </source>
</evidence>
<dbReference type="PANTHER" id="PTHR47331">
    <property type="entry name" value="PHD-TYPE DOMAIN-CONTAINING PROTEIN"/>
    <property type="match status" value="1"/>
</dbReference>
<dbReference type="GO" id="GO:0015074">
    <property type="term" value="P:DNA integration"/>
    <property type="evidence" value="ECO:0007669"/>
    <property type="project" value="InterPro"/>
</dbReference>
<comment type="caution">
    <text evidence="2">The sequence shown here is derived from an EMBL/GenBank/DDBJ whole genome shotgun (WGS) entry which is preliminary data.</text>
</comment>
<dbReference type="SUPFAM" id="SSF56672">
    <property type="entry name" value="DNA/RNA polymerases"/>
    <property type="match status" value="1"/>
</dbReference>
<dbReference type="PROSITE" id="PS50994">
    <property type="entry name" value="INTEGRASE"/>
    <property type="match status" value="1"/>
</dbReference>
<evidence type="ECO:0000259" key="1">
    <source>
        <dbReference type="PROSITE" id="PS50994"/>
    </source>
</evidence>
<dbReference type="InterPro" id="IPR043502">
    <property type="entry name" value="DNA/RNA_pol_sf"/>
</dbReference>
<dbReference type="GO" id="GO:0042575">
    <property type="term" value="C:DNA polymerase complex"/>
    <property type="evidence" value="ECO:0007669"/>
    <property type="project" value="UniProtKB-ARBA"/>
</dbReference>
<sequence length="1094" mass="124614">MHKIKDPLDIECENLFASTTSRDSNGKYIVRLPIIPNHERLGDSRQTALKQFMSIERRMSRQPEFRDKYVEFMEEYLRLGHMVISEFDFNSGDEYYVLAHHGVFKRSGDVNKIRVVFNGTIPSSTGVCLNDCLYTGERLQNDITDIITNFRFPLVVFTCDVKMMFWQTYICPEDRRYQLIYWRSSPSEPLRVYELTTNTYGLKSSPYIAIRCLHQLAHDGKQDSPRAAELLLRNSYVDDLNGGGDSLSEALSLRDELISLMKSAGYELRKWSSNVPELLQGLPADHLETPRKFDGTDGSVFIKILGIQWDPISDGFTYRVNLPSDSTVTRRSILSMTAKLYDPLGWISPVVFRFKLLLQSVIGTSGNKVDWDSPVSDDLVRMWQDYISDLSNLERLSIPRCLRPGAQARYSLHGFCDGSSLGHAAAVYVRVELPDGSVLVRLIIAKSRLAPLKTQQTIPKMELNGAALLTTLLNHEVSKVADNIVFEEVVGWCDSTIVLAWLRTPAHTLQVFEANRVSQINASTASIHWRHVPSELNCADVSSRGAAAADLLNHELWWGPQWLCQPSDCWPVDGPAFPPDMLPGRKTKTCVVNIGNLQSDTDTDFLIDKFSSFEKLIKVTALVLRFAHLCKNKIKQFPQNISVSERRNAIMHLIRIEQLKHFKDEILCLTNKKSIRTSMRRLNLFMDDDNILRVGGRIGAAELPYDARHPILLSAKSKFTEMLLNHYHIINCHVGANTLAAILSRTYWIMSARRVTRHITYRCVQCYRSKARPTQPYMADLPPDRVRGVRPFLDVGTDFAGPFYIKTSTLRNAKITKCYLCIFVCLSVKAVHLEVVSDLTVEAFVAAFARFSNRRGLPTLVRSDCGTNYSGTDKYLKELYIFLRNNRSDIEKRLARDSITWLFNAPSSPNHGGLFEAAVKSAKTHARRVLGETRLTFEELTTFFTKVEAVMNSRPLCPLSTDPTDLEVLTPGHFLIGQPLVALPEYDYTDTKESRLSRFQHVQKMSQHFWSRWKTEYLHTLQQRYKWTSVTEPPKLDDLVLIKEDNLAPLHWKRGRIVKLIPGKDGIVRVAEVKTQNGVLLRPISKLCRLPIEA</sequence>
<dbReference type="Pfam" id="PF18701">
    <property type="entry name" value="DUF5641"/>
    <property type="match status" value="1"/>
</dbReference>
<dbReference type="PANTHER" id="PTHR47331:SF4">
    <property type="entry name" value="PEPTIDASE S1 DOMAIN-CONTAINING PROTEIN"/>
    <property type="match status" value="1"/>
</dbReference>